<dbReference type="EMBL" id="JAKWBI020000008">
    <property type="protein sequence ID" value="KAJ2906831.1"/>
    <property type="molecule type" value="Genomic_DNA"/>
</dbReference>
<gene>
    <name evidence="3" type="ORF">MKZ38_010329</name>
</gene>
<organism evidence="3 4">
    <name type="scientific">Zalerion maritima</name>
    <dbReference type="NCBI Taxonomy" id="339359"/>
    <lineage>
        <taxon>Eukaryota</taxon>
        <taxon>Fungi</taxon>
        <taxon>Dikarya</taxon>
        <taxon>Ascomycota</taxon>
        <taxon>Pezizomycotina</taxon>
        <taxon>Sordariomycetes</taxon>
        <taxon>Lulworthiomycetidae</taxon>
        <taxon>Lulworthiales</taxon>
        <taxon>Lulworthiaceae</taxon>
        <taxon>Zalerion</taxon>
    </lineage>
</organism>
<keyword evidence="2" id="KW-0732">Signal</keyword>
<evidence type="ECO:0000313" key="3">
    <source>
        <dbReference type="EMBL" id="KAJ2906831.1"/>
    </source>
</evidence>
<evidence type="ECO:0000313" key="4">
    <source>
        <dbReference type="Proteomes" id="UP001201980"/>
    </source>
</evidence>
<evidence type="ECO:0000256" key="1">
    <source>
        <dbReference type="SAM" id="MobiDB-lite"/>
    </source>
</evidence>
<sequence>MKFSLMAAALVSGVSAELGGILVCTGPDATGPCYHDTYSLNTCHDLEPSYANNAATFAPDGEPFYCLPKALGCDEICRSPTGCTFGPVDFAYGNKFDLGAIGWDTIIESFWCYKNTSDPEPTDTVDPTPEPTGTDEPTGTTTPTPTNTDGPSCPVEKRKAKRVLV</sequence>
<dbReference type="Proteomes" id="UP001201980">
    <property type="component" value="Unassembled WGS sequence"/>
</dbReference>
<accession>A0AAD5RZ93</accession>
<protein>
    <submittedName>
        <fullName evidence="3">Uncharacterized protein</fullName>
    </submittedName>
</protein>
<comment type="caution">
    <text evidence="3">The sequence shown here is derived from an EMBL/GenBank/DDBJ whole genome shotgun (WGS) entry which is preliminary data.</text>
</comment>
<name>A0AAD5RZ93_9PEZI</name>
<dbReference type="AlphaFoldDB" id="A0AAD5RZ93"/>
<evidence type="ECO:0000256" key="2">
    <source>
        <dbReference type="SAM" id="SignalP"/>
    </source>
</evidence>
<keyword evidence="4" id="KW-1185">Reference proteome</keyword>
<reference evidence="3" key="1">
    <citation type="submission" date="2022-07" db="EMBL/GenBank/DDBJ databases">
        <title>Draft genome sequence of Zalerion maritima ATCC 34329, a (micro)plastics degrading marine fungus.</title>
        <authorList>
            <person name="Paco A."/>
            <person name="Goncalves M.F.M."/>
            <person name="Rocha-Santos T.A.P."/>
            <person name="Alves A."/>
        </authorList>
    </citation>
    <scope>NUCLEOTIDE SEQUENCE</scope>
    <source>
        <strain evidence="3">ATCC 34329</strain>
    </source>
</reference>
<feature type="compositionally biased region" description="Low complexity" evidence="1">
    <location>
        <begin position="118"/>
        <end position="151"/>
    </location>
</feature>
<feature type="region of interest" description="Disordered" evidence="1">
    <location>
        <begin position="118"/>
        <end position="165"/>
    </location>
</feature>
<feature type="signal peptide" evidence="2">
    <location>
        <begin position="1"/>
        <end position="16"/>
    </location>
</feature>
<feature type="chain" id="PRO_5042283991" evidence="2">
    <location>
        <begin position="17"/>
        <end position="165"/>
    </location>
</feature>
<proteinExistence type="predicted"/>